<dbReference type="InterPro" id="IPR021109">
    <property type="entry name" value="Peptidase_aspartic_dom_sf"/>
</dbReference>
<reference evidence="11" key="2">
    <citation type="submission" date="2023-06" db="EMBL/GenBank/DDBJ databases">
        <authorList>
            <person name="Ma L."/>
            <person name="Liu K.-W."/>
            <person name="Li Z."/>
            <person name="Hsiao Y.-Y."/>
            <person name="Qi Y."/>
            <person name="Fu T."/>
            <person name="Tang G."/>
            <person name="Zhang D."/>
            <person name="Sun W.-H."/>
            <person name="Liu D.-K."/>
            <person name="Li Y."/>
            <person name="Chen G.-Z."/>
            <person name="Liu X.-D."/>
            <person name="Liao X.-Y."/>
            <person name="Jiang Y.-T."/>
            <person name="Yu X."/>
            <person name="Hao Y."/>
            <person name="Huang J."/>
            <person name="Zhao X.-W."/>
            <person name="Ke S."/>
            <person name="Chen Y.-Y."/>
            <person name="Wu W.-L."/>
            <person name="Hsu J.-L."/>
            <person name="Lin Y.-F."/>
            <person name="Huang M.-D."/>
            <person name="Li C.-Y."/>
            <person name="Huang L."/>
            <person name="Wang Z.-W."/>
            <person name="Zhao X."/>
            <person name="Zhong W.-Y."/>
            <person name="Peng D.-H."/>
            <person name="Ahmad S."/>
            <person name="Lan S."/>
            <person name="Zhang J.-S."/>
            <person name="Tsai W.-C."/>
            <person name="Van De Peer Y."/>
            <person name="Liu Z.-J."/>
        </authorList>
    </citation>
    <scope>NUCLEOTIDE SEQUENCE</scope>
    <source>
        <strain evidence="11">SCP</strain>
        <tissue evidence="11">Leaves</tissue>
    </source>
</reference>
<dbReference type="Gene3D" id="2.40.70.10">
    <property type="entry name" value="Acid Proteases"/>
    <property type="match status" value="2"/>
</dbReference>
<dbReference type="InterPro" id="IPR032799">
    <property type="entry name" value="TAXi_C"/>
</dbReference>
<dbReference type="PANTHER" id="PTHR13683:SF750">
    <property type="entry name" value="ASPARTYL PROTEASE AED1"/>
    <property type="match status" value="1"/>
</dbReference>
<evidence type="ECO:0000256" key="1">
    <source>
        <dbReference type="ARBA" id="ARBA00007447"/>
    </source>
</evidence>
<dbReference type="Pfam" id="PF14543">
    <property type="entry name" value="TAXi_N"/>
    <property type="match status" value="1"/>
</dbReference>
<dbReference type="Proteomes" id="UP001179952">
    <property type="component" value="Unassembled WGS sequence"/>
</dbReference>
<dbReference type="InterPro" id="IPR033873">
    <property type="entry name" value="CND41-like"/>
</dbReference>
<reference evidence="11" key="1">
    <citation type="journal article" date="2023" name="Nat. Commun.">
        <title>Diploid and tetraploid genomes of Acorus and the evolution of monocots.</title>
        <authorList>
            <person name="Ma L."/>
            <person name="Liu K.W."/>
            <person name="Li Z."/>
            <person name="Hsiao Y.Y."/>
            <person name="Qi Y."/>
            <person name="Fu T."/>
            <person name="Tang G.D."/>
            <person name="Zhang D."/>
            <person name="Sun W.H."/>
            <person name="Liu D.K."/>
            <person name="Li Y."/>
            <person name="Chen G.Z."/>
            <person name="Liu X.D."/>
            <person name="Liao X.Y."/>
            <person name="Jiang Y.T."/>
            <person name="Yu X."/>
            <person name="Hao Y."/>
            <person name="Huang J."/>
            <person name="Zhao X.W."/>
            <person name="Ke S."/>
            <person name="Chen Y.Y."/>
            <person name="Wu W.L."/>
            <person name="Hsu J.L."/>
            <person name="Lin Y.F."/>
            <person name="Huang M.D."/>
            <person name="Li C.Y."/>
            <person name="Huang L."/>
            <person name="Wang Z.W."/>
            <person name="Zhao X."/>
            <person name="Zhong W.Y."/>
            <person name="Peng D.H."/>
            <person name="Ahmad S."/>
            <person name="Lan S."/>
            <person name="Zhang J.S."/>
            <person name="Tsai W.C."/>
            <person name="Van de Peer Y."/>
            <person name="Liu Z.J."/>
        </authorList>
    </citation>
    <scope>NUCLEOTIDE SEQUENCE</scope>
    <source>
        <strain evidence="11">SCP</strain>
    </source>
</reference>
<dbReference type="FunFam" id="2.40.70.10:FF:000021">
    <property type="entry name" value="Aspartyl protease AED1"/>
    <property type="match status" value="1"/>
</dbReference>
<proteinExistence type="inferred from homology"/>
<evidence type="ECO:0000256" key="4">
    <source>
        <dbReference type="ARBA" id="ARBA00022750"/>
    </source>
</evidence>
<evidence type="ECO:0000256" key="5">
    <source>
        <dbReference type="ARBA" id="ARBA00022801"/>
    </source>
</evidence>
<dbReference type="SUPFAM" id="SSF50630">
    <property type="entry name" value="Acid proteases"/>
    <property type="match status" value="1"/>
</dbReference>
<organism evidence="11 12">
    <name type="scientific">Acorus gramineus</name>
    <name type="common">Dwarf sweet flag</name>
    <dbReference type="NCBI Taxonomy" id="55184"/>
    <lineage>
        <taxon>Eukaryota</taxon>
        <taxon>Viridiplantae</taxon>
        <taxon>Streptophyta</taxon>
        <taxon>Embryophyta</taxon>
        <taxon>Tracheophyta</taxon>
        <taxon>Spermatophyta</taxon>
        <taxon>Magnoliopsida</taxon>
        <taxon>Liliopsida</taxon>
        <taxon>Acoraceae</taxon>
        <taxon>Acorus</taxon>
    </lineage>
</organism>
<dbReference type="PROSITE" id="PS00141">
    <property type="entry name" value="ASP_PROTEASE"/>
    <property type="match status" value="1"/>
</dbReference>
<dbReference type="InterPro" id="IPR033121">
    <property type="entry name" value="PEPTIDASE_A1"/>
</dbReference>
<evidence type="ECO:0000313" key="11">
    <source>
        <dbReference type="EMBL" id="KAK1278464.1"/>
    </source>
</evidence>
<feature type="domain" description="Peptidase A1" evidence="10">
    <location>
        <begin position="66"/>
        <end position="401"/>
    </location>
</feature>
<gene>
    <name evidence="11" type="ORF">QJS04_geneDACA003439</name>
</gene>
<keyword evidence="3" id="KW-0732">Signal</keyword>
<evidence type="ECO:0000256" key="7">
    <source>
        <dbReference type="PIRSR" id="PIRSR601461-1"/>
    </source>
</evidence>
<dbReference type="PANTHER" id="PTHR13683">
    <property type="entry name" value="ASPARTYL PROTEASES"/>
    <property type="match status" value="1"/>
</dbReference>
<evidence type="ECO:0000256" key="8">
    <source>
        <dbReference type="RuleBase" id="RU000454"/>
    </source>
</evidence>
<evidence type="ECO:0000256" key="6">
    <source>
        <dbReference type="ARBA" id="ARBA00023157"/>
    </source>
</evidence>
<dbReference type="PROSITE" id="PS51767">
    <property type="entry name" value="PEPTIDASE_A1"/>
    <property type="match status" value="1"/>
</dbReference>
<feature type="active site" evidence="7">
    <location>
        <position position="84"/>
    </location>
</feature>
<feature type="region of interest" description="Disordered" evidence="9">
    <location>
        <begin position="24"/>
        <end position="45"/>
    </location>
</feature>
<dbReference type="CDD" id="cd05472">
    <property type="entry name" value="cnd41_like"/>
    <property type="match status" value="1"/>
</dbReference>
<evidence type="ECO:0000259" key="10">
    <source>
        <dbReference type="PROSITE" id="PS51767"/>
    </source>
</evidence>
<dbReference type="InterPro" id="IPR001461">
    <property type="entry name" value="Aspartic_peptidase_A1"/>
</dbReference>
<evidence type="ECO:0000313" key="12">
    <source>
        <dbReference type="Proteomes" id="UP001179952"/>
    </source>
</evidence>
<dbReference type="GO" id="GO:0006508">
    <property type="term" value="P:proteolysis"/>
    <property type="evidence" value="ECO:0007669"/>
    <property type="project" value="UniProtKB-KW"/>
</dbReference>
<protein>
    <submittedName>
        <fullName evidence="11">Protein ASPARTIC PROTEASE IN GUARD CELL 1</fullName>
    </submittedName>
</protein>
<evidence type="ECO:0000256" key="3">
    <source>
        <dbReference type="ARBA" id="ARBA00022729"/>
    </source>
</evidence>
<dbReference type="EMBL" id="JAUJYN010000002">
    <property type="protein sequence ID" value="KAK1278464.1"/>
    <property type="molecule type" value="Genomic_DNA"/>
</dbReference>
<dbReference type="PRINTS" id="PR00792">
    <property type="entry name" value="PEPSIN"/>
</dbReference>
<keyword evidence="6" id="KW-1015">Disulfide bond</keyword>
<dbReference type="InterPro" id="IPR001969">
    <property type="entry name" value="Aspartic_peptidase_AS"/>
</dbReference>
<keyword evidence="12" id="KW-1185">Reference proteome</keyword>
<dbReference type="FunFam" id="2.40.70.10:FF:000013">
    <property type="entry name" value="Aspartyl protease AED1"/>
    <property type="match status" value="1"/>
</dbReference>
<comment type="similarity">
    <text evidence="1 8">Belongs to the peptidase A1 family.</text>
</comment>
<dbReference type="InterPro" id="IPR032861">
    <property type="entry name" value="TAXi_N"/>
</dbReference>
<feature type="active site" evidence="7">
    <location>
        <position position="282"/>
    </location>
</feature>
<keyword evidence="4 8" id="KW-0064">Aspartyl protease</keyword>
<dbReference type="Pfam" id="PF14541">
    <property type="entry name" value="TAXi_C"/>
    <property type="match status" value="1"/>
</dbReference>
<sequence>MNQPPNPTDILHGDRLRVEFLQTRHKLSSSSNNNKAPTSSPQDMEESIKLATLPALHGKAYDEASYVVTVGYGTPKKNQTVVFDTGSDVSWVQCKPCVSTCFLQREPLFNPSESSSYRNVSCGSLECAYLTRSSCSSNTCLYGVVYMDKSTTKGFLARETLTLTPSDVVKDFVFGCGQDNRGLFGTIAGILGLGRGKHSLVSQTVKKFGGIFSYCLPPPSASSRTGHLTLGAVTKATKNISYTPLNLDHETLYYLDLVGISVGGRVLPINASVFLNAGTIIDSGTVITRLPSSAYAALRSAFKRGMSAYQSTPSDSSLLDTCYDFSKLDTITVPTIVFHFNGGADMKVDFSGTMYVTSGSRFCLAFAGNIDDTDLGIIGNVQQQNLEVVYDTQVGEDLGCP</sequence>
<comment type="caution">
    <text evidence="11">The sequence shown here is derived from an EMBL/GenBank/DDBJ whole genome shotgun (WGS) entry which is preliminary data.</text>
</comment>
<keyword evidence="2 8" id="KW-0645">Protease</keyword>
<dbReference type="AlphaFoldDB" id="A0AAV9BRH9"/>
<evidence type="ECO:0000256" key="9">
    <source>
        <dbReference type="SAM" id="MobiDB-lite"/>
    </source>
</evidence>
<dbReference type="GO" id="GO:0004190">
    <property type="term" value="F:aspartic-type endopeptidase activity"/>
    <property type="evidence" value="ECO:0007669"/>
    <property type="project" value="UniProtKB-KW"/>
</dbReference>
<name>A0AAV9BRH9_ACOGR</name>
<accession>A0AAV9BRH9</accession>
<evidence type="ECO:0000256" key="2">
    <source>
        <dbReference type="ARBA" id="ARBA00022670"/>
    </source>
</evidence>
<keyword evidence="5 8" id="KW-0378">Hydrolase</keyword>
<feature type="compositionally biased region" description="Polar residues" evidence="9">
    <location>
        <begin position="28"/>
        <end position="42"/>
    </location>
</feature>